<dbReference type="AlphaFoldDB" id="A0A0P1BLI9"/>
<dbReference type="EMBL" id="CCYA01000265">
    <property type="protein sequence ID" value="CEH17616.1"/>
    <property type="molecule type" value="Genomic_DNA"/>
</dbReference>
<dbReference type="InterPro" id="IPR003347">
    <property type="entry name" value="JmjC_dom"/>
</dbReference>
<dbReference type="GO" id="GO:0005634">
    <property type="term" value="C:nucleus"/>
    <property type="evidence" value="ECO:0007669"/>
    <property type="project" value="TreeGrafter"/>
</dbReference>
<sequence>MCEEGRIISGIPRLDHIPAYEEFLNDYLRANRPCILPAALVSHWPARRWADTGEGPSTAGSSDEPSADLGKAFDVLAAKFGDYTTPVVLSGPGAANEEEEEKAYGREEREEMKLEEAVKLLRSGRASYVKDFHLVQQLEQRGAKREEVYTTPCLFADDWTNNVGLGEDDFRFCYAGVKGSGTSLHRDDTSYSWSTNIIGRKRWRFFPAQVIPGLRRFPQVVTSQTAASVSQLDEAAALGQLGPVRDGKMGFEDWQWARKYCIEIEQKEGETIFVPSNWYHEVLNLDHCISLNHNWINSNNLLSVFHSLCGAIEATKEALVDVRDLLQSADQMNRTVSWKKGWYEQVIGVVEMDQGWAWPGFWRMTRKALEHPPAESHLRPPDAEVQAIVANCLNLFASREETSFLASQVIEDAAYCGQFVGQTFATSN</sequence>
<dbReference type="Proteomes" id="UP000054845">
    <property type="component" value="Unassembled WGS sequence"/>
</dbReference>
<keyword evidence="4" id="KW-1185">Reference proteome</keyword>
<dbReference type="GO" id="GO:0005737">
    <property type="term" value="C:cytoplasm"/>
    <property type="evidence" value="ECO:0007669"/>
    <property type="project" value="TreeGrafter"/>
</dbReference>
<evidence type="ECO:0000259" key="2">
    <source>
        <dbReference type="PROSITE" id="PS51184"/>
    </source>
</evidence>
<dbReference type="Gene3D" id="2.60.120.650">
    <property type="entry name" value="Cupin"/>
    <property type="match status" value="1"/>
</dbReference>
<evidence type="ECO:0000256" key="1">
    <source>
        <dbReference type="SAM" id="MobiDB-lite"/>
    </source>
</evidence>
<evidence type="ECO:0000313" key="3">
    <source>
        <dbReference type="EMBL" id="CEH17616.1"/>
    </source>
</evidence>
<accession>A0A0P1BLI9</accession>
<dbReference type="PANTHER" id="PTHR12480:SF6">
    <property type="entry name" value="2-OXOGLUTARATE AND IRON-DEPENDENT OXYGENASE JMJD4"/>
    <property type="match status" value="1"/>
</dbReference>
<reference evidence="3 4" key="1">
    <citation type="submission" date="2014-09" db="EMBL/GenBank/DDBJ databases">
        <authorList>
            <person name="Magalhaes I.L.F."/>
            <person name="Oliveira U."/>
            <person name="Santos F.R."/>
            <person name="Vidigal T.H.D.A."/>
            <person name="Brescovit A.D."/>
            <person name="Santos A.J."/>
        </authorList>
    </citation>
    <scope>NUCLEOTIDE SEQUENCE [LARGE SCALE GENOMIC DNA]</scope>
</reference>
<dbReference type="GO" id="GO:0016706">
    <property type="term" value="F:2-oxoglutarate-dependent dioxygenase activity"/>
    <property type="evidence" value="ECO:0007669"/>
    <property type="project" value="TreeGrafter"/>
</dbReference>
<protein>
    <submittedName>
        <fullName evidence="3">Uncharacterized conserved protein, contains JmjC domain</fullName>
    </submittedName>
</protein>
<evidence type="ECO:0000313" key="4">
    <source>
        <dbReference type="Proteomes" id="UP000054845"/>
    </source>
</evidence>
<name>A0A0P1BLI9_9BASI</name>
<proteinExistence type="predicted"/>
<dbReference type="SUPFAM" id="SSF51197">
    <property type="entry name" value="Clavaminate synthase-like"/>
    <property type="match status" value="1"/>
</dbReference>
<dbReference type="SMART" id="SM00558">
    <property type="entry name" value="JmjC"/>
    <property type="match status" value="1"/>
</dbReference>
<dbReference type="InterPro" id="IPR050910">
    <property type="entry name" value="JMJD6_ArgDemeth/LysHydrox"/>
</dbReference>
<dbReference type="PROSITE" id="PS51184">
    <property type="entry name" value="JMJC"/>
    <property type="match status" value="1"/>
</dbReference>
<feature type="domain" description="JmjC" evidence="2">
    <location>
        <begin position="140"/>
        <end position="312"/>
    </location>
</feature>
<dbReference type="GO" id="GO:0043565">
    <property type="term" value="F:sequence-specific DNA binding"/>
    <property type="evidence" value="ECO:0007669"/>
    <property type="project" value="TreeGrafter"/>
</dbReference>
<dbReference type="Pfam" id="PF13621">
    <property type="entry name" value="Cupin_8"/>
    <property type="match status" value="1"/>
</dbReference>
<organism evidence="3 4">
    <name type="scientific">Ceraceosorus bombacis</name>
    <dbReference type="NCBI Taxonomy" id="401625"/>
    <lineage>
        <taxon>Eukaryota</taxon>
        <taxon>Fungi</taxon>
        <taxon>Dikarya</taxon>
        <taxon>Basidiomycota</taxon>
        <taxon>Ustilaginomycotina</taxon>
        <taxon>Exobasidiomycetes</taxon>
        <taxon>Ceraceosorales</taxon>
        <taxon>Ceraceosoraceae</taxon>
        <taxon>Ceraceosorus</taxon>
    </lineage>
</organism>
<dbReference type="PANTHER" id="PTHR12480">
    <property type="entry name" value="ARGININE DEMETHYLASE AND LYSYL-HYDROXYLASE JMJD"/>
    <property type="match status" value="1"/>
</dbReference>
<feature type="region of interest" description="Disordered" evidence="1">
    <location>
        <begin position="90"/>
        <end position="109"/>
    </location>
</feature>
<dbReference type="InterPro" id="IPR041667">
    <property type="entry name" value="Cupin_8"/>
</dbReference>
<dbReference type="OrthoDB" id="424465at2759"/>
<dbReference type="GO" id="GO:0045905">
    <property type="term" value="P:positive regulation of translational termination"/>
    <property type="evidence" value="ECO:0007669"/>
    <property type="project" value="TreeGrafter"/>
</dbReference>
<dbReference type="STRING" id="401625.A0A0P1BLI9"/>